<reference evidence="1 3" key="2">
    <citation type="journal article" date="2018" name="Plant J.">
        <title>The Physcomitrella patens chromosome-scale assembly reveals moss genome structure and evolution.</title>
        <authorList>
            <person name="Lang D."/>
            <person name="Ullrich K.K."/>
            <person name="Murat F."/>
            <person name="Fuchs J."/>
            <person name="Jenkins J."/>
            <person name="Haas F.B."/>
            <person name="Piednoel M."/>
            <person name="Gundlach H."/>
            <person name="Van Bel M."/>
            <person name="Meyberg R."/>
            <person name="Vives C."/>
            <person name="Morata J."/>
            <person name="Symeonidi A."/>
            <person name="Hiss M."/>
            <person name="Muchero W."/>
            <person name="Kamisugi Y."/>
            <person name="Saleh O."/>
            <person name="Blanc G."/>
            <person name="Decker E.L."/>
            <person name="van Gessel N."/>
            <person name="Grimwood J."/>
            <person name="Hayes R.D."/>
            <person name="Graham S.W."/>
            <person name="Gunter L.E."/>
            <person name="McDaniel S.F."/>
            <person name="Hoernstein S.N.W."/>
            <person name="Larsson A."/>
            <person name="Li F.W."/>
            <person name="Perroud P.F."/>
            <person name="Phillips J."/>
            <person name="Ranjan P."/>
            <person name="Rokshar D.S."/>
            <person name="Rothfels C.J."/>
            <person name="Schneider L."/>
            <person name="Shu S."/>
            <person name="Stevenson D.W."/>
            <person name="Thummler F."/>
            <person name="Tillich M."/>
            <person name="Villarreal Aguilar J.C."/>
            <person name="Widiez T."/>
            <person name="Wong G.K."/>
            <person name="Wymore A."/>
            <person name="Zhang Y."/>
            <person name="Zimmer A.D."/>
            <person name="Quatrano R.S."/>
            <person name="Mayer K.F.X."/>
            <person name="Goodstein D."/>
            <person name="Casacuberta J.M."/>
            <person name="Vandepoele K."/>
            <person name="Reski R."/>
            <person name="Cuming A.C."/>
            <person name="Tuskan G.A."/>
            <person name="Maumus F."/>
            <person name="Salse J."/>
            <person name="Schmutz J."/>
            <person name="Rensing S.A."/>
        </authorList>
    </citation>
    <scope>NUCLEOTIDE SEQUENCE [LARGE SCALE GENOMIC DNA]</scope>
    <source>
        <strain evidence="2 3">cv. Gransden 2004</strain>
    </source>
</reference>
<dbReference type="PaxDb" id="3218-PP1S48_90V6.1"/>
<dbReference type="InParanoid" id="A0A2K1JI62"/>
<evidence type="ECO:0000313" key="3">
    <source>
        <dbReference type="Proteomes" id="UP000006727"/>
    </source>
</evidence>
<reference evidence="1 3" key="1">
    <citation type="journal article" date="2008" name="Science">
        <title>The Physcomitrella genome reveals evolutionary insights into the conquest of land by plants.</title>
        <authorList>
            <person name="Rensing S."/>
            <person name="Lang D."/>
            <person name="Zimmer A."/>
            <person name="Terry A."/>
            <person name="Salamov A."/>
            <person name="Shapiro H."/>
            <person name="Nishiyama T."/>
            <person name="Perroud P.-F."/>
            <person name="Lindquist E."/>
            <person name="Kamisugi Y."/>
            <person name="Tanahashi T."/>
            <person name="Sakakibara K."/>
            <person name="Fujita T."/>
            <person name="Oishi K."/>
            <person name="Shin-I T."/>
            <person name="Kuroki Y."/>
            <person name="Toyoda A."/>
            <person name="Suzuki Y."/>
            <person name="Hashimoto A."/>
            <person name="Yamaguchi K."/>
            <person name="Sugano A."/>
            <person name="Kohara Y."/>
            <person name="Fujiyama A."/>
            <person name="Anterola A."/>
            <person name="Aoki S."/>
            <person name="Ashton N."/>
            <person name="Barbazuk W.B."/>
            <person name="Barker E."/>
            <person name="Bennetzen J."/>
            <person name="Bezanilla M."/>
            <person name="Blankenship R."/>
            <person name="Cho S.H."/>
            <person name="Dutcher S."/>
            <person name="Estelle M."/>
            <person name="Fawcett J.A."/>
            <person name="Gundlach H."/>
            <person name="Hanada K."/>
            <person name="Heyl A."/>
            <person name="Hicks K.A."/>
            <person name="Hugh J."/>
            <person name="Lohr M."/>
            <person name="Mayer K."/>
            <person name="Melkozernov A."/>
            <person name="Murata T."/>
            <person name="Nelson D."/>
            <person name="Pils B."/>
            <person name="Prigge M."/>
            <person name="Reiss B."/>
            <person name="Renner T."/>
            <person name="Rombauts S."/>
            <person name="Rushton P."/>
            <person name="Sanderfoot A."/>
            <person name="Schween G."/>
            <person name="Shiu S.-H."/>
            <person name="Stueber K."/>
            <person name="Theodoulou F.L."/>
            <person name="Tu H."/>
            <person name="Van de Peer Y."/>
            <person name="Verrier P.J."/>
            <person name="Waters E."/>
            <person name="Wood A."/>
            <person name="Yang L."/>
            <person name="Cove D."/>
            <person name="Cuming A."/>
            <person name="Hasebe M."/>
            <person name="Lucas S."/>
            <person name="Mishler D.B."/>
            <person name="Reski R."/>
            <person name="Grigoriev I."/>
            <person name="Quatrano R.S."/>
            <person name="Boore J.L."/>
        </authorList>
    </citation>
    <scope>NUCLEOTIDE SEQUENCE [LARGE SCALE GENOMIC DNA]</scope>
    <source>
        <strain evidence="2 3">cv. Gransden 2004</strain>
    </source>
</reference>
<name>A0A2K1JI62_PHYPA</name>
<protein>
    <submittedName>
        <fullName evidence="1 2">Uncharacterized protein</fullName>
    </submittedName>
</protein>
<evidence type="ECO:0000313" key="1">
    <source>
        <dbReference type="EMBL" id="PNR41243.1"/>
    </source>
</evidence>
<sequence>MPSVERMDRTSLPRCDTMKLESCNQNSQPDTDLPASKKEYQNWHKIETCACLNVADEYTSLSSASTSQLANLCIHELRSRVRSRMSSRPTWKKMADTFSTTPAVLLDLCLQPDLKVEVTARTICSNHIPIPLVTIKYQLALEGLDSSITRDPFGTLANSQGLFM</sequence>
<proteinExistence type="predicted"/>
<dbReference type="AlphaFoldDB" id="A0A2K1JI62"/>
<dbReference type="Gramene" id="Pp3c14_17420V3.1">
    <property type="protein sequence ID" value="Pp3c14_17420V3.1"/>
    <property type="gene ID" value="Pp3c14_17420"/>
</dbReference>
<organism evidence="1">
    <name type="scientific">Physcomitrium patens</name>
    <name type="common">Spreading-leaved earth moss</name>
    <name type="synonym">Physcomitrella patens</name>
    <dbReference type="NCBI Taxonomy" id="3218"/>
    <lineage>
        <taxon>Eukaryota</taxon>
        <taxon>Viridiplantae</taxon>
        <taxon>Streptophyta</taxon>
        <taxon>Embryophyta</taxon>
        <taxon>Bryophyta</taxon>
        <taxon>Bryophytina</taxon>
        <taxon>Bryopsida</taxon>
        <taxon>Funariidae</taxon>
        <taxon>Funariales</taxon>
        <taxon>Funariaceae</taxon>
        <taxon>Physcomitrium</taxon>
    </lineage>
</organism>
<dbReference type="EnsemblPlants" id="Pp3c14_17420V3.1">
    <property type="protein sequence ID" value="Pp3c14_17420V3.1"/>
    <property type="gene ID" value="Pp3c14_17420"/>
</dbReference>
<gene>
    <name evidence="1" type="ORF">PHYPA_018646</name>
</gene>
<dbReference type="EMBL" id="ABEU02000014">
    <property type="protein sequence ID" value="PNR41243.1"/>
    <property type="molecule type" value="Genomic_DNA"/>
</dbReference>
<evidence type="ECO:0000313" key="2">
    <source>
        <dbReference type="EnsemblPlants" id="Pp3c14_17420V3.1"/>
    </source>
</evidence>
<keyword evidence="3" id="KW-1185">Reference proteome</keyword>
<dbReference type="Proteomes" id="UP000006727">
    <property type="component" value="Chromosome 14"/>
</dbReference>
<reference evidence="2" key="3">
    <citation type="submission" date="2020-12" db="UniProtKB">
        <authorList>
            <consortium name="EnsemblPlants"/>
        </authorList>
    </citation>
    <scope>IDENTIFICATION</scope>
</reference>
<accession>A0A2K1JI62</accession>